<evidence type="ECO:0000256" key="4">
    <source>
        <dbReference type="ARBA" id="ARBA00022723"/>
    </source>
</evidence>
<organism evidence="11">
    <name type="scientific">Panicum hallii</name>
    <dbReference type="NCBI Taxonomy" id="206008"/>
    <lineage>
        <taxon>Eukaryota</taxon>
        <taxon>Viridiplantae</taxon>
        <taxon>Streptophyta</taxon>
        <taxon>Embryophyta</taxon>
        <taxon>Tracheophyta</taxon>
        <taxon>Spermatophyta</taxon>
        <taxon>Magnoliopsida</taxon>
        <taxon>Liliopsida</taxon>
        <taxon>Poales</taxon>
        <taxon>Poaceae</taxon>
        <taxon>PACMAD clade</taxon>
        <taxon>Panicoideae</taxon>
        <taxon>Panicodae</taxon>
        <taxon>Paniceae</taxon>
        <taxon>Panicinae</taxon>
        <taxon>Panicum</taxon>
        <taxon>Panicum sect. Panicum</taxon>
    </lineage>
</organism>
<feature type="compositionally biased region" description="Low complexity" evidence="9">
    <location>
        <begin position="243"/>
        <end position="262"/>
    </location>
</feature>
<dbReference type="InterPro" id="IPR013083">
    <property type="entry name" value="Znf_RING/FYVE/PHD"/>
</dbReference>
<name>A0A2S3HMU8_9POAL</name>
<evidence type="ECO:0000256" key="7">
    <source>
        <dbReference type="ARBA" id="ARBA00022833"/>
    </source>
</evidence>
<keyword evidence="6" id="KW-0833">Ubl conjugation pathway</keyword>
<dbReference type="GO" id="GO:0016567">
    <property type="term" value="P:protein ubiquitination"/>
    <property type="evidence" value="ECO:0007669"/>
    <property type="project" value="TreeGrafter"/>
</dbReference>
<keyword evidence="7" id="KW-0862">Zinc</keyword>
<gene>
    <name evidence="11" type="ORF">PAHAL_4G359900</name>
</gene>
<dbReference type="InterPro" id="IPR039525">
    <property type="entry name" value="RNF126-like_zinc-ribbon"/>
</dbReference>
<dbReference type="PANTHER" id="PTHR15710">
    <property type="entry name" value="E3 UBIQUITIN-PROTEIN LIGASE PRAJA"/>
    <property type="match status" value="1"/>
</dbReference>
<keyword evidence="4" id="KW-0479">Metal-binding</keyword>
<protein>
    <recommendedName>
        <fullName evidence="2">RING-type E3 ubiquitin transferase</fullName>
        <ecNumber evidence="2">2.3.2.27</ecNumber>
    </recommendedName>
</protein>
<sequence>MSSSSSSPAALRYYCHQCDRTVSISPPASPDDDVLCPRCGGGFVEELHPGDSPAAPAAFFPPPPSFDLRHPGDLSAFFGPPSPEPPVPGLFDPSNFLHDHFGGLLSGGATIQIVLEGGSAAPLLAPGVSLADYFMGPSGLEQLIQQLAENDPNRYGTPPAAKSAVAALPDVAVSADMMQADGGAQCAVCMDDFHLGAAAKQLPCKHVFHKDCILPWLDLHSSCPVCRFELPTDDPDYHQQQRASSALALAPAPAPAPAASSPRVAERRFRISLPWPLRAAFGAAAQAESSNPTNDDVPPSGANNNDHGASGGSPQTQSGYDDLD</sequence>
<evidence type="ECO:0000256" key="5">
    <source>
        <dbReference type="ARBA" id="ARBA00022771"/>
    </source>
</evidence>
<evidence type="ECO:0000259" key="10">
    <source>
        <dbReference type="PROSITE" id="PS50089"/>
    </source>
</evidence>
<dbReference type="Pfam" id="PF14369">
    <property type="entry name" value="Zn_ribbon_19"/>
    <property type="match status" value="1"/>
</dbReference>
<evidence type="ECO:0000256" key="2">
    <source>
        <dbReference type="ARBA" id="ARBA00012483"/>
    </source>
</evidence>
<evidence type="ECO:0000256" key="9">
    <source>
        <dbReference type="SAM" id="MobiDB-lite"/>
    </source>
</evidence>
<accession>A0A2S3HMU8</accession>
<reference evidence="11" key="1">
    <citation type="submission" date="2018-04" db="EMBL/GenBank/DDBJ databases">
        <title>WGS assembly of Panicum hallii.</title>
        <authorList>
            <person name="Lovell J."/>
            <person name="Jenkins J."/>
            <person name="Lowry D."/>
            <person name="Mamidi S."/>
            <person name="Sreedasyam A."/>
            <person name="Weng X."/>
            <person name="Barry K."/>
            <person name="Bonette J."/>
            <person name="Campitelli B."/>
            <person name="Daum C."/>
            <person name="Gordon S."/>
            <person name="Gould B."/>
            <person name="Lipzen A."/>
            <person name="Macqueen A."/>
            <person name="Palacio-Mejia J."/>
            <person name="Plott C."/>
            <person name="Shakirov E."/>
            <person name="Shu S."/>
            <person name="Yoshinaga Y."/>
            <person name="Zane M."/>
            <person name="Rokhsar D."/>
            <person name="Grimwood J."/>
            <person name="Schmutz J."/>
            <person name="Juenger T."/>
        </authorList>
    </citation>
    <scope>NUCLEOTIDE SEQUENCE [LARGE SCALE GENOMIC DNA]</scope>
    <source>
        <strain evidence="11">FIL2</strain>
    </source>
</reference>
<comment type="catalytic activity">
    <reaction evidence="1">
        <text>S-ubiquitinyl-[E2 ubiquitin-conjugating enzyme]-L-cysteine + [acceptor protein]-L-lysine = [E2 ubiquitin-conjugating enzyme]-L-cysteine + N(6)-ubiquitinyl-[acceptor protein]-L-lysine.</text>
        <dbReference type="EC" id="2.3.2.27"/>
    </reaction>
</comment>
<dbReference type="GO" id="GO:0005737">
    <property type="term" value="C:cytoplasm"/>
    <property type="evidence" value="ECO:0007669"/>
    <property type="project" value="TreeGrafter"/>
</dbReference>
<dbReference type="InterPro" id="IPR001841">
    <property type="entry name" value="Znf_RING"/>
</dbReference>
<dbReference type="Gene3D" id="3.30.40.10">
    <property type="entry name" value="Zinc/RING finger domain, C3HC4 (zinc finger)"/>
    <property type="match status" value="1"/>
</dbReference>
<dbReference type="AlphaFoldDB" id="A0A2S3HMU8"/>
<proteinExistence type="predicted"/>
<dbReference type="EC" id="2.3.2.27" evidence="2"/>
<feature type="domain" description="RING-type" evidence="10">
    <location>
        <begin position="186"/>
        <end position="227"/>
    </location>
</feature>
<evidence type="ECO:0000256" key="8">
    <source>
        <dbReference type="PROSITE-ProRule" id="PRU00175"/>
    </source>
</evidence>
<keyword evidence="5 8" id="KW-0863">Zinc-finger</keyword>
<dbReference type="GO" id="GO:0008270">
    <property type="term" value="F:zinc ion binding"/>
    <property type="evidence" value="ECO:0007669"/>
    <property type="project" value="UniProtKB-KW"/>
</dbReference>
<evidence type="ECO:0000256" key="1">
    <source>
        <dbReference type="ARBA" id="ARBA00000900"/>
    </source>
</evidence>
<dbReference type="EMBL" id="CM008049">
    <property type="protein sequence ID" value="PAN26272.1"/>
    <property type="molecule type" value="Genomic_DNA"/>
</dbReference>
<feature type="compositionally biased region" description="Polar residues" evidence="9">
    <location>
        <begin position="301"/>
        <end position="324"/>
    </location>
</feature>
<feature type="region of interest" description="Disordered" evidence="9">
    <location>
        <begin position="236"/>
        <end position="263"/>
    </location>
</feature>
<keyword evidence="3" id="KW-0808">Transferase</keyword>
<evidence type="ECO:0000256" key="6">
    <source>
        <dbReference type="ARBA" id="ARBA00022786"/>
    </source>
</evidence>
<dbReference type="SMART" id="SM00184">
    <property type="entry name" value="RING"/>
    <property type="match status" value="1"/>
</dbReference>
<dbReference type="PANTHER" id="PTHR15710:SF208">
    <property type="entry name" value="E3 UBIQUITIN-PROTEIN LIGASE RING1-LIKE"/>
    <property type="match status" value="1"/>
</dbReference>
<dbReference type="Gramene" id="PAN26272">
    <property type="protein sequence ID" value="PAN26272"/>
    <property type="gene ID" value="PAHAL_4G359900"/>
</dbReference>
<dbReference type="GO" id="GO:0061630">
    <property type="term" value="F:ubiquitin protein ligase activity"/>
    <property type="evidence" value="ECO:0007669"/>
    <property type="project" value="UniProtKB-EC"/>
</dbReference>
<dbReference type="Proteomes" id="UP000243499">
    <property type="component" value="Chromosome 4"/>
</dbReference>
<evidence type="ECO:0000256" key="3">
    <source>
        <dbReference type="ARBA" id="ARBA00022679"/>
    </source>
</evidence>
<dbReference type="FunFam" id="3.30.40.10:FF:000022">
    <property type="entry name" value="E3 ubiquitin-protein ligase RING1-like"/>
    <property type="match status" value="1"/>
</dbReference>
<feature type="region of interest" description="Disordered" evidence="9">
    <location>
        <begin position="283"/>
        <end position="324"/>
    </location>
</feature>
<dbReference type="PROSITE" id="PS50089">
    <property type="entry name" value="ZF_RING_2"/>
    <property type="match status" value="1"/>
</dbReference>
<dbReference type="SUPFAM" id="SSF57850">
    <property type="entry name" value="RING/U-box"/>
    <property type="match status" value="1"/>
</dbReference>
<evidence type="ECO:0000313" key="11">
    <source>
        <dbReference type="EMBL" id="PAN26272.1"/>
    </source>
</evidence>
<dbReference type="Pfam" id="PF13639">
    <property type="entry name" value="zf-RING_2"/>
    <property type="match status" value="1"/>
</dbReference>